<gene>
    <name evidence="1" type="ORF">SAMN05421738_101129</name>
</gene>
<evidence type="ECO:0000313" key="2">
    <source>
        <dbReference type="Proteomes" id="UP000199149"/>
    </source>
</evidence>
<name>A0A1I4SB84_9FLAO</name>
<reference evidence="2" key="1">
    <citation type="submission" date="2016-10" db="EMBL/GenBank/DDBJ databases">
        <authorList>
            <person name="Varghese N."/>
            <person name="Submissions S."/>
        </authorList>
    </citation>
    <scope>NUCLEOTIDE SEQUENCE [LARGE SCALE GENOMIC DNA]</scope>
    <source>
        <strain evidence="2">XJ109</strain>
    </source>
</reference>
<dbReference type="RefSeq" id="WP_092905528.1">
    <property type="nucleotide sequence ID" value="NZ_FOUZ01000001.1"/>
</dbReference>
<proteinExistence type="predicted"/>
<organism evidence="1 2">
    <name type="scientific">Algoriella xinjiangensis</name>
    <dbReference type="NCBI Taxonomy" id="684065"/>
    <lineage>
        <taxon>Bacteria</taxon>
        <taxon>Pseudomonadati</taxon>
        <taxon>Bacteroidota</taxon>
        <taxon>Flavobacteriia</taxon>
        <taxon>Flavobacteriales</taxon>
        <taxon>Weeksellaceae</taxon>
        <taxon>Algoriella</taxon>
    </lineage>
</organism>
<dbReference type="STRING" id="684065.SAMN05421738_101129"/>
<keyword evidence="2" id="KW-1185">Reference proteome</keyword>
<dbReference type="AlphaFoldDB" id="A0A1I4SB84"/>
<dbReference type="EMBL" id="FOUZ01000001">
    <property type="protein sequence ID" value="SFM61570.1"/>
    <property type="molecule type" value="Genomic_DNA"/>
</dbReference>
<sequence length="252" mass="28794">MQPTAEWLKTWEAKRELTLAPNDLEKYFTDKEIGGVEIDQVNMGDVSLPSGKIFVNDPLGEYLAVDKDPYFLETPKGNFPVTASIVKYEDDGEVENLIGCVRIAFSDEKPVRYEEAMKGIELIEELQEGEYFGFSIESGLATIVDAEAKDDFVKFIDEFENKGNDTNLYDDYFNALFIENAKNNPKYQSEEGDWINWTVPGTEFKAPIFQAGFGEGIYPAYFGYNDKNEIVAFYIQFIDAELEDVEDDEEWL</sequence>
<dbReference type="Proteomes" id="UP000199149">
    <property type="component" value="Unassembled WGS sequence"/>
</dbReference>
<evidence type="ECO:0000313" key="1">
    <source>
        <dbReference type="EMBL" id="SFM61570.1"/>
    </source>
</evidence>
<dbReference type="InterPro" id="IPR025335">
    <property type="entry name" value="DUF4241"/>
</dbReference>
<dbReference type="Pfam" id="PF14025">
    <property type="entry name" value="DUF4241"/>
    <property type="match status" value="1"/>
</dbReference>
<dbReference type="OrthoDB" id="9789980at2"/>
<protein>
    <recommendedName>
        <fullName evidence="3">DUF4241 domain-containing protein</fullName>
    </recommendedName>
</protein>
<evidence type="ECO:0008006" key="3">
    <source>
        <dbReference type="Google" id="ProtNLM"/>
    </source>
</evidence>
<accession>A0A1I4SB84</accession>